<dbReference type="Gene3D" id="3.10.180.10">
    <property type="entry name" value="2,3-Dihydroxybiphenyl 1,2-Dioxygenase, domain 1"/>
    <property type="match status" value="2"/>
</dbReference>
<feature type="domain" description="VOC" evidence="1">
    <location>
        <begin position="10"/>
        <end position="123"/>
    </location>
</feature>
<reference evidence="3" key="1">
    <citation type="journal article" date="2019" name="Int. J. Syst. Evol. Microbiol.">
        <title>The Global Catalogue of Microorganisms (GCM) 10K type strain sequencing project: providing services to taxonomists for standard genome sequencing and annotation.</title>
        <authorList>
            <consortium name="The Broad Institute Genomics Platform"/>
            <consortium name="The Broad Institute Genome Sequencing Center for Infectious Disease"/>
            <person name="Wu L."/>
            <person name="Ma J."/>
        </authorList>
    </citation>
    <scope>NUCLEOTIDE SEQUENCE [LARGE SCALE GENOMIC DNA]</scope>
    <source>
        <strain evidence="3">CCUG 53903</strain>
    </source>
</reference>
<dbReference type="InterPro" id="IPR037523">
    <property type="entry name" value="VOC_core"/>
</dbReference>
<dbReference type="Proteomes" id="UP001596058">
    <property type="component" value="Unassembled WGS sequence"/>
</dbReference>
<dbReference type="SUPFAM" id="SSF54593">
    <property type="entry name" value="Glyoxalase/Bleomycin resistance protein/Dihydroxybiphenyl dioxygenase"/>
    <property type="match status" value="2"/>
</dbReference>
<evidence type="ECO:0000313" key="3">
    <source>
        <dbReference type="Proteomes" id="UP001596058"/>
    </source>
</evidence>
<evidence type="ECO:0000313" key="2">
    <source>
        <dbReference type="EMBL" id="MFC5832731.1"/>
    </source>
</evidence>
<dbReference type="InterPro" id="IPR029068">
    <property type="entry name" value="Glyas_Bleomycin-R_OHBP_Dase"/>
</dbReference>
<accession>A0ABW1D6S0</accession>
<organism evidence="2 3">
    <name type="scientific">Nonomuraea insulae</name>
    <dbReference type="NCBI Taxonomy" id="1616787"/>
    <lineage>
        <taxon>Bacteria</taxon>
        <taxon>Bacillati</taxon>
        <taxon>Actinomycetota</taxon>
        <taxon>Actinomycetes</taxon>
        <taxon>Streptosporangiales</taxon>
        <taxon>Streptosporangiaceae</taxon>
        <taxon>Nonomuraea</taxon>
    </lineage>
</organism>
<dbReference type="InterPro" id="IPR004360">
    <property type="entry name" value="Glyas_Fos-R_dOase_dom"/>
</dbReference>
<feature type="domain" description="VOC" evidence="1">
    <location>
        <begin position="137"/>
        <end position="254"/>
    </location>
</feature>
<evidence type="ECO:0000259" key="1">
    <source>
        <dbReference type="PROSITE" id="PS51819"/>
    </source>
</evidence>
<dbReference type="PANTHER" id="PTHR33993:SF10">
    <property type="entry name" value="CONSERVED PROTEIN"/>
    <property type="match status" value="1"/>
</dbReference>
<comment type="caution">
    <text evidence="2">The sequence shown here is derived from an EMBL/GenBank/DDBJ whole genome shotgun (WGS) entry which is preliminary data.</text>
</comment>
<dbReference type="CDD" id="cd07247">
    <property type="entry name" value="SgaA_N_like"/>
    <property type="match status" value="2"/>
</dbReference>
<dbReference type="PROSITE" id="PS51819">
    <property type="entry name" value="VOC"/>
    <property type="match status" value="2"/>
</dbReference>
<protein>
    <submittedName>
        <fullName evidence="2">VOC family protein</fullName>
    </submittedName>
</protein>
<dbReference type="RefSeq" id="WP_379522165.1">
    <property type="nucleotide sequence ID" value="NZ_JBHSPA010000084.1"/>
</dbReference>
<keyword evidence="3" id="KW-1185">Reference proteome</keyword>
<sequence length="256" mass="27097">MLTTHYRPGSPCWIDVSSPDPDDSVTFYTGLFGWDSVSLGAEHMHYRFCQVGGRTVAGISPERAGRGDPSWLTYFQAPDADVITKTVEQAGGQVLAAPFDIEGQGRMAVFADPAGASFAVWQPGATKGLGLVTDPGSLGWVELYTPDPGGIRAFYQSVFGWHIEDLPMGDISYPVISPAEGGGESAAMAGIAQLQEGDRPHWLAYFEVADCDATVALAQRLGGTLRAPAMTTEGVGRMAFLADPFGARFAVITSSA</sequence>
<proteinExistence type="predicted"/>
<dbReference type="EMBL" id="JBHSPA010000084">
    <property type="protein sequence ID" value="MFC5832731.1"/>
    <property type="molecule type" value="Genomic_DNA"/>
</dbReference>
<name>A0ABW1D6S0_9ACTN</name>
<dbReference type="PANTHER" id="PTHR33993">
    <property type="entry name" value="GLYOXALASE-RELATED"/>
    <property type="match status" value="1"/>
</dbReference>
<gene>
    <name evidence="2" type="ORF">ACFPZ3_53510</name>
</gene>
<dbReference type="InterPro" id="IPR052164">
    <property type="entry name" value="Anthracycline_SecMetBiosynth"/>
</dbReference>
<dbReference type="Pfam" id="PF00903">
    <property type="entry name" value="Glyoxalase"/>
    <property type="match status" value="2"/>
</dbReference>